<sequence length="533" mass="59556">MQQFRKILALVVLASAATFVLAQDESLGDAARKVRDNKKDDVQVNKDDAKELFQSMNKIMTFASADSGFGRRTAVNHKMLGRPDVEKHFNDSLQEEVKKQRLAESQVVLQKFGLLPGDFNLETFLEKNTAKALGGFYDPRDKTMYLLNWIPLDRQKDIMAHELTHALQDQNYNIMKFEGWDPKQADASTVKMSVDDEDGERQTTRRAVIEGQAEVVHYDYILQPYSLSLSDGSGALELIQDAIRMSYDNAVVFKIAPRLLRDTSFFPYREGFNFELELLKKGGRSMAFSTPYSRPPHGTHEVLQPETYMSGTHVAPVKIPDLSSYLGSAYEAYDSGSMGELDVQVMAQEFGIENDVYTVARKWNGGAYLALKKTSHPKDQPMTTSDLALVYLSKWGTEKAATRMAQIYLDALGKRVQITEAPTITTHDCEAAKCPTALWEAHLKTADGPVNLEVWPKATLLITESLDDDMVSKLRVPLLAPPTKKGAAAQVKTPYGTDELAMRLYDDSRFADLAESVAAEIAAHAAERLQKIH</sequence>
<evidence type="ECO:0000256" key="1">
    <source>
        <dbReference type="SAM" id="SignalP"/>
    </source>
</evidence>
<gene>
    <name evidence="2" type="ordered locus">Acid345_2120</name>
</gene>
<name>Q1IPS9_KORVE</name>
<accession>Q1IPS9</accession>
<dbReference type="STRING" id="204669.Acid345_2120"/>
<proteinExistence type="predicted"/>
<dbReference type="Proteomes" id="UP000002432">
    <property type="component" value="Chromosome"/>
</dbReference>
<keyword evidence="1" id="KW-0732">Signal</keyword>
<reference evidence="2 3" key="1">
    <citation type="journal article" date="2009" name="Appl. Environ. Microbiol.">
        <title>Three genomes from the phylum Acidobacteria provide insight into the lifestyles of these microorganisms in soils.</title>
        <authorList>
            <person name="Ward N.L."/>
            <person name="Challacombe J.F."/>
            <person name="Janssen P.H."/>
            <person name="Henrissat B."/>
            <person name="Coutinho P.M."/>
            <person name="Wu M."/>
            <person name="Xie G."/>
            <person name="Haft D.H."/>
            <person name="Sait M."/>
            <person name="Badger J."/>
            <person name="Barabote R.D."/>
            <person name="Bradley B."/>
            <person name="Brettin T.S."/>
            <person name="Brinkac L.M."/>
            <person name="Bruce D."/>
            <person name="Creasy T."/>
            <person name="Daugherty S.C."/>
            <person name="Davidsen T.M."/>
            <person name="DeBoy R.T."/>
            <person name="Detter J.C."/>
            <person name="Dodson R.J."/>
            <person name="Durkin A.S."/>
            <person name="Ganapathy A."/>
            <person name="Gwinn-Giglio M."/>
            <person name="Han C.S."/>
            <person name="Khouri H."/>
            <person name="Kiss H."/>
            <person name="Kothari S.P."/>
            <person name="Madupu R."/>
            <person name="Nelson K.E."/>
            <person name="Nelson W.C."/>
            <person name="Paulsen I."/>
            <person name="Penn K."/>
            <person name="Ren Q."/>
            <person name="Rosovitz M.J."/>
            <person name="Selengut J.D."/>
            <person name="Shrivastava S."/>
            <person name="Sullivan S.A."/>
            <person name="Tapia R."/>
            <person name="Thompson L.S."/>
            <person name="Watkins K.L."/>
            <person name="Yang Q."/>
            <person name="Yu C."/>
            <person name="Zafar N."/>
            <person name="Zhou L."/>
            <person name="Kuske C.R."/>
        </authorList>
    </citation>
    <scope>NUCLEOTIDE SEQUENCE [LARGE SCALE GENOMIC DNA]</scope>
    <source>
        <strain evidence="2 3">Ellin345</strain>
    </source>
</reference>
<dbReference type="EnsemblBacteria" id="ABF41121">
    <property type="protein sequence ID" value="ABF41121"/>
    <property type="gene ID" value="Acid345_2120"/>
</dbReference>
<evidence type="ECO:0000313" key="3">
    <source>
        <dbReference type="Proteomes" id="UP000002432"/>
    </source>
</evidence>
<dbReference type="OrthoDB" id="263516at2"/>
<dbReference type="AlphaFoldDB" id="Q1IPS9"/>
<dbReference type="KEGG" id="aba:Acid345_2120"/>
<dbReference type="RefSeq" id="WP_011522922.1">
    <property type="nucleotide sequence ID" value="NC_008009.1"/>
</dbReference>
<dbReference type="HOGENOM" id="CLU_038349_0_0_0"/>
<dbReference type="eggNOG" id="COG2856">
    <property type="taxonomic scope" value="Bacteria"/>
</dbReference>
<keyword evidence="3" id="KW-1185">Reference proteome</keyword>
<organism evidence="2 3">
    <name type="scientific">Koribacter versatilis (strain Ellin345)</name>
    <dbReference type="NCBI Taxonomy" id="204669"/>
    <lineage>
        <taxon>Bacteria</taxon>
        <taxon>Pseudomonadati</taxon>
        <taxon>Acidobacteriota</taxon>
        <taxon>Terriglobia</taxon>
        <taxon>Terriglobales</taxon>
        <taxon>Candidatus Korobacteraceae</taxon>
        <taxon>Candidatus Korobacter</taxon>
    </lineage>
</organism>
<protein>
    <recommendedName>
        <fullName evidence="4">DUF4157 domain-containing protein</fullName>
    </recommendedName>
</protein>
<evidence type="ECO:0000313" key="2">
    <source>
        <dbReference type="EMBL" id="ABF41121.1"/>
    </source>
</evidence>
<dbReference type="EMBL" id="CP000360">
    <property type="protein sequence ID" value="ABF41121.1"/>
    <property type="molecule type" value="Genomic_DNA"/>
</dbReference>
<evidence type="ECO:0008006" key="4">
    <source>
        <dbReference type="Google" id="ProtNLM"/>
    </source>
</evidence>
<feature type="signal peptide" evidence="1">
    <location>
        <begin position="1"/>
        <end position="22"/>
    </location>
</feature>
<feature type="chain" id="PRO_5004191563" description="DUF4157 domain-containing protein" evidence="1">
    <location>
        <begin position="23"/>
        <end position="533"/>
    </location>
</feature>